<gene>
    <name evidence="2" type="ORF">HU200_045377</name>
</gene>
<evidence type="ECO:0000259" key="1">
    <source>
        <dbReference type="PROSITE" id="PS50181"/>
    </source>
</evidence>
<dbReference type="SUPFAM" id="SSF81383">
    <property type="entry name" value="F-box domain"/>
    <property type="match status" value="1"/>
</dbReference>
<dbReference type="AlphaFoldDB" id="A0A835EC89"/>
<dbReference type="Gene3D" id="1.20.1280.50">
    <property type="match status" value="1"/>
</dbReference>
<evidence type="ECO:0000313" key="3">
    <source>
        <dbReference type="Proteomes" id="UP000636709"/>
    </source>
</evidence>
<evidence type="ECO:0000313" key="2">
    <source>
        <dbReference type="EMBL" id="KAF8681926.1"/>
    </source>
</evidence>
<dbReference type="InterPro" id="IPR036047">
    <property type="entry name" value="F-box-like_dom_sf"/>
</dbReference>
<comment type="caution">
    <text evidence="2">The sequence shown here is derived from an EMBL/GenBank/DDBJ whole genome shotgun (WGS) entry which is preliminary data.</text>
</comment>
<sequence length="368" mass="40680">MGRAVTEKGHKITQQRRRWVVQLQQVQASKIAMAPPPPCLPTDCLLHVFLRLDPISIVRCGAVSRHWRRGVTDNASDIWRHTTGHADRCLLLGLHCPRLLPPLLMAAFARAALDALLVPMTKKGCTKPKLHAPLACSDGLLLICRGLPTEMSVVNPLTGFHVTMPRPTSAVAAYSRYFLHSCHGAKPNSFEVLAVDRHFLAIQNYCSETGAWGLVFHPKTDDHGLIRLPGLLSEYPAAPLVCQGAIHWLCSYVSVSDYYSLGERKLTHVVAVDIATGRTRMTRIPSQCSMCSEDVSTRKTLMLATSEDDQPSLLRTEEASLKVSFWLYVGDHGGGNDDDTEKSWLLRRSMDIRKLIEDAGLSSAKSGR</sequence>
<dbReference type="PROSITE" id="PS50181">
    <property type="entry name" value="FBOX"/>
    <property type="match status" value="1"/>
</dbReference>
<dbReference type="Pfam" id="PF24523">
    <property type="entry name" value="DUF7595"/>
    <property type="match status" value="1"/>
</dbReference>
<feature type="domain" description="F-box" evidence="1">
    <location>
        <begin position="40"/>
        <end position="82"/>
    </location>
</feature>
<keyword evidence="3" id="KW-1185">Reference proteome</keyword>
<name>A0A835EC89_9POAL</name>
<dbReference type="OrthoDB" id="678101at2759"/>
<protein>
    <recommendedName>
        <fullName evidence="1">F-box domain-containing protein</fullName>
    </recommendedName>
</protein>
<dbReference type="PANTHER" id="PTHR35828">
    <property type="entry name" value="OS08G0203800 PROTEIN-RELATED"/>
    <property type="match status" value="1"/>
</dbReference>
<accession>A0A835EC89</accession>
<dbReference type="InterPro" id="IPR056016">
    <property type="entry name" value="DUF7595"/>
</dbReference>
<dbReference type="EMBL" id="JACEFO010002109">
    <property type="protein sequence ID" value="KAF8681926.1"/>
    <property type="molecule type" value="Genomic_DNA"/>
</dbReference>
<dbReference type="SMART" id="SM00256">
    <property type="entry name" value="FBOX"/>
    <property type="match status" value="1"/>
</dbReference>
<dbReference type="Proteomes" id="UP000636709">
    <property type="component" value="Unassembled WGS sequence"/>
</dbReference>
<dbReference type="InterPro" id="IPR001810">
    <property type="entry name" value="F-box_dom"/>
</dbReference>
<dbReference type="Pfam" id="PF12937">
    <property type="entry name" value="F-box-like"/>
    <property type="match status" value="1"/>
</dbReference>
<dbReference type="PANTHER" id="PTHR35828:SF18">
    <property type="entry name" value="OS03G0703800 PROTEIN"/>
    <property type="match status" value="1"/>
</dbReference>
<organism evidence="2 3">
    <name type="scientific">Digitaria exilis</name>
    <dbReference type="NCBI Taxonomy" id="1010633"/>
    <lineage>
        <taxon>Eukaryota</taxon>
        <taxon>Viridiplantae</taxon>
        <taxon>Streptophyta</taxon>
        <taxon>Embryophyta</taxon>
        <taxon>Tracheophyta</taxon>
        <taxon>Spermatophyta</taxon>
        <taxon>Magnoliopsida</taxon>
        <taxon>Liliopsida</taxon>
        <taxon>Poales</taxon>
        <taxon>Poaceae</taxon>
        <taxon>PACMAD clade</taxon>
        <taxon>Panicoideae</taxon>
        <taxon>Panicodae</taxon>
        <taxon>Paniceae</taxon>
        <taxon>Anthephorinae</taxon>
        <taxon>Digitaria</taxon>
    </lineage>
</organism>
<reference evidence="2" key="1">
    <citation type="submission" date="2020-07" db="EMBL/GenBank/DDBJ databases">
        <title>Genome sequence and genetic diversity analysis of an under-domesticated orphan crop, white fonio (Digitaria exilis).</title>
        <authorList>
            <person name="Bennetzen J.L."/>
            <person name="Chen S."/>
            <person name="Ma X."/>
            <person name="Wang X."/>
            <person name="Yssel A.E.J."/>
            <person name="Chaluvadi S.R."/>
            <person name="Johnson M."/>
            <person name="Gangashetty P."/>
            <person name="Hamidou F."/>
            <person name="Sanogo M.D."/>
            <person name="Zwaenepoel A."/>
            <person name="Wallace J."/>
            <person name="Van De Peer Y."/>
            <person name="Van Deynze A."/>
        </authorList>
    </citation>
    <scope>NUCLEOTIDE SEQUENCE</scope>
    <source>
        <tissue evidence="2">Leaves</tissue>
    </source>
</reference>
<proteinExistence type="predicted"/>
<dbReference type="CDD" id="cd09917">
    <property type="entry name" value="F-box_SF"/>
    <property type="match status" value="1"/>
</dbReference>